<evidence type="ECO:0000313" key="1">
    <source>
        <dbReference type="EMBL" id="CAF2992917.1"/>
    </source>
</evidence>
<reference evidence="1" key="1">
    <citation type="submission" date="2021-02" db="EMBL/GenBank/DDBJ databases">
        <authorList>
            <person name="Bekaert M."/>
        </authorList>
    </citation>
    <scope>NUCLEOTIDE SEQUENCE</scope>
    <source>
        <strain evidence="1">IoA-00</strain>
    </source>
</reference>
<dbReference type="EMBL" id="HG994586">
    <property type="protein sequence ID" value="CAF2992917.1"/>
    <property type="molecule type" value="Genomic_DNA"/>
</dbReference>
<proteinExistence type="predicted"/>
<dbReference type="Proteomes" id="UP000675881">
    <property type="component" value="Chromosome 7"/>
</dbReference>
<protein>
    <submittedName>
        <fullName evidence="1">(salmon louse) hypothetical protein</fullName>
    </submittedName>
</protein>
<name>A0A7R8D1A0_LEPSM</name>
<sequence>MLATLIDIIQNGGLITIKSNNSCCTKHIFKLLEKQPSIPFISNYPKIVKTGSKKESSSESCLSDCSSGSLEEHNIATINNEKKNLPNKKNDFTSFSSEVDSLDESELGLKSNAKDLKNNNSHSVCVKSEDPLTNNVNEASFSGGSSSSDDKIIKKMDHQDIQEKEKYLFLSGYLHKNGPNVSYDYAMLLEHEEQEFVSKLGLRQLVNVGYTVLGRRKSRINSDSQINNNNKIVEELQSLTVPS</sequence>
<keyword evidence="2" id="KW-1185">Reference proteome</keyword>
<accession>A0A7R8D1A0</accession>
<organism evidence="1 2">
    <name type="scientific">Lepeophtheirus salmonis</name>
    <name type="common">Salmon louse</name>
    <name type="synonym">Caligus salmonis</name>
    <dbReference type="NCBI Taxonomy" id="72036"/>
    <lineage>
        <taxon>Eukaryota</taxon>
        <taxon>Metazoa</taxon>
        <taxon>Ecdysozoa</taxon>
        <taxon>Arthropoda</taxon>
        <taxon>Crustacea</taxon>
        <taxon>Multicrustacea</taxon>
        <taxon>Hexanauplia</taxon>
        <taxon>Copepoda</taxon>
        <taxon>Siphonostomatoida</taxon>
        <taxon>Caligidae</taxon>
        <taxon>Lepeophtheirus</taxon>
    </lineage>
</organism>
<dbReference type="AlphaFoldDB" id="A0A7R8D1A0"/>
<evidence type="ECO:0000313" key="2">
    <source>
        <dbReference type="Proteomes" id="UP000675881"/>
    </source>
</evidence>
<gene>
    <name evidence="1" type="ORF">LSAA_13173</name>
</gene>
<dbReference type="OrthoDB" id="74813at2759"/>